<protein>
    <submittedName>
        <fullName evidence="1">Uncharacterized protein</fullName>
    </submittedName>
</protein>
<accession>M2RSJ4</accession>
<proteinExistence type="predicted"/>
<reference evidence="1 2" key="1">
    <citation type="journal article" date="2012" name="Proc. Natl. Acad. Sci. U.S.A.">
        <title>Comparative genomics of Ceriporiopsis subvermispora and Phanerochaete chrysosporium provide insight into selective ligninolysis.</title>
        <authorList>
            <person name="Fernandez-Fueyo E."/>
            <person name="Ruiz-Duenas F.J."/>
            <person name="Ferreira P."/>
            <person name="Floudas D."/>
            <person name="Hibbett D.S."/>
            <person name="Canessa P."/>
            <person name="Larrondo L.F."/>
            <person name="James T.Y."/>
            <person name="Seelenfreund D."/>
            <person name="Lobos S."/>
            <person name="Polanco R."/>
            <person name="Tello M."/>
            <person name="Honda Y."/>
            <person name="Watanabe T."/>
            <person name="Watanabe T."/>
            <person name="Ryu J.S."/>
            <person name="Kubicek C.P."/>
            <person name="Schmoll M."/>
            <person name="Gaskell J."/>
            <person name="Hammel K.E."/>
            <person name="St John F.J."/>
            <person name="Vanden Wymelenberg A."/>
            <person name="Sabat G."/>
            <person name="Splinter BonDurant S."/>
            <person name="Syed K."/>
            <person name="Yadav J.S."/>
            <person name="Doddapaneni H."/>
            <person name="Subramanian V."/>
            <person name="Lavin J.L."/>
            <person name="Oguiza J.A."/>
            <person name="Perez G."/>
            <person name="Pisabarro A.G."/>
            <person name="Ramirez L."/>
            <person name="Santoyo F."/>
            <person name="Master E."/>
            <person name="Coutinho P.M."/>
            <person name="Henrissat B."/>
            <person name="Lombard V."/>
            <person name="Magnuson J.K."/>
            <person name="Kuees U."/>
            <person name="Hori C."/>
            <person name="Igarashi K."/>
            <person name="Samejima M."/>
            <person name="Held B.W."/>
            <person name="Barry K.W."/>
            <person name="LaButti K.M."/>
            <person name="Lapidus A."/>
            <person name="Lindquist E.A."/>
            <person name="Lucas S.M."/>
            <person name="Riley R."/>
            <person name="Salamov A.A."/>
            <person name="Hoffmeister D."/>
            <person name="Schwenk D."/>
            <person name="Hadar Y."/>
            <person name="Yarden O."/>
            <person name="de Vries R.P."/>
            <person name="Wiebenga A."/>
            <person name="Stenlid J."/>
            <person name="Eastwood D."/>
            <person name="Grigoriev I.V."/>
            <person name="Berka R.M."/>
            <person name="Blanchette R.A."/>
            <person name="Kersten P."/>
            <person name="Martinez A.T."/>
            <person name="Vicuna R."/>
            <person name="Cullen D."/>
        </authorList>
    </citation>
    <scope>NUCLEOTIDE SEQUENCE [LARGE SCALE GENOMIC DNA]</scope>
    <source>
        <strain evidence="1 2">B</strain>
    </source>
</reference>
<dbReference type="EMBL" id="KB445791">
    <property type="protein sequence ID" value="EMD41402.1"/>
    <property type="molecule type" value="Genomic_DNA"/>
</dbReference>
<keyword evidence="2" id="KW-1185">Reference proteome</keyword>
<name>M2RSJ4_CERS8</name>
<dbReference type="AlphaFoldDB" id="M2RSJ4"/>
<organism evidence="1 2">
    <name type="scientific">Ceriporiopsis subvermispora (strain B)</name>
    <name type="common">White-rot fungus</name>
    <name type="synonym">Gelatoporia subvermispora</name>
    <dbReference type="NCBI Taxonomy" id="914234"/>
    <lineage>
        <taxon>Eukaryota</taxon>
        <taxon>Fungi</taxon>
        <taxon>Dikarya</taxon>
        <taxon>Basidiomycota</taxon>
        <taxon>Agaricomycotina</taxon>
        <taxon>Agaricomycetes</taxon>
        <taxon>Polyporales</taxon>
        <taxon>Gelatoporiaceae</taxon>
        <taxon>Gelatoporia</taxon>
    </lineage>
</organism>
<dbReference type="Proteomes" id="UP000016930">
    <property type="component" value="Unassembled WGS sequence"/>
</dbReference>
<gene>
    <name evidence="1" type="ORF">CERSUDRAFT_89967</name>
</gene>
<evidence type="ECO:0000313" key="2">
    <source>
        <dbReference type="Proteomes" id="UP000016930"/>
    </source>
</evidence>
<sequence>MADEISQLAEVVLSINDTSFFTLQPSNQSAGVPIPDQLAAKIDSFNWERLTITDTNKYGVVYNVQMKDKDTAYYVTVKKVKDAGPEACKKALAAGLKKLAEGWETIHFVQVDPTEQIFA</sequence>
<dbReference type="HOGENOM" id="CLU_2061212_0_0_1"/>
<evidence type="ECO:0000313" key="1">
    <source>
        <dbReference type="EMBL" id="EMD41402.1"/>
    </source>
</evidence>